<dbReference type="Proteomes" id="UP001144341">
    <property type="component" value="Unassembled WGS sequence"/>
</dbReference>
<dbReference type="EMBL" id="JAPWGL010000002">
    <property type="protein sequence ID" value="MCZ4223037.1"/>
    <property type="molecule type" value="Genomic_DNA"/>
</dbReference>
<name>A0ABT4KXT5_9SPHI</name>
<dbReference type="RefSeq" id="WP_269414838.1">
    <property type="nucleotide sequence ID" value="NZ_JAPWGL010000002.1"/>
</dbReference>
<evidence type="ECO:0000313" key="1">
    <source>
        <dbReference type="EMBL" id="MCZ4223037.1"/>
    </source>
</evidence>
<comment type="caution">
    <text evidence="1">The sequence shown here is derived from an EMBL/GenBank/DDBJ whole genome shotgun (WGS) entry which is preliminary data.</text>
</comment>
<protein>
    <submittedName>
        <fullName evidence="1">Uncharacterized protein</fullName>
    </submittedName>
</protein>
<evidence type="ECO:0000313" key="2">
    <source>
        <dbReference type="Proteomes" id="UP001144341"/>
    </source>
</evidence>
<keyword evidence="2" id="KW-1185">Reference proteome</keyword>
<reference evidence="1" key="1">
    <citation type="submission" date="2022-12" db="EMBL/GenBank/DDBJ databases">
        <title>Genome sequence of SJ11.</title>
        <authorList>
            <person name="Woo H."/>
        </authorList>
    </citation>
    <scope>NUCLEOTIDE SEQUENCE</scope>
    <source>
        <strain evidence="1">SJ11</strain>
    </source>
</reference>
<proteinExistence type="predicted"/>
<organism evidence="1 2">
    <name type="scientific">Pedobacter rhodius</name>
    <dbReference type="NCBI Taxonomy" id="3004098"/>
    <lineage>
        <taxon>Bacteria</taxon>
        <taxon>Pseudomonadati</taxon>
        <taxon>Bacteroidota</taxon>
        <taxon>Sphingobacteriia</taxon>
        <taxon>Sphingobacteriales</taxon>
        <taxon>Sphingobacteriaceae</taxon>
        <taxon>Pedobacter</taxon>
    </lineage>
</organism>
<accession>A0ABT4KXT5</accession>
<sequence length="171" mass="19804">MDIDDYEYFYPDLFQSYILTIKSNTYKKHLKSLGKELFSILRKINSDSFIFLGDEKLAWRFRDGKYKNYKSGMEYFANESIGKNFTGGLVVDKESLIPFVKHLADLISTNGIVQYVHFTNKEQSLLGSICHYGNIHISSIDEKSDVKLVNAILSTRFEYLKGECENQFFDG</sequence>
<gene>
    <name evidence="1" type="ORF">O0931_06985</name>
</gene>